<dbReference type="InterPro" id="IPR003959">
    <property type="entry name" value="ATPase_AAA_core"/>
</dbReference>
<dbReference type="Gene3D" id="3.40.50.300">
    <property type="entry name" value="P-loop containing nucleotide triphosphate hydrolases"/>
    <property type="match status" value="2"/>
</dbReference>
<gene>
    <name evidence="2" type="ORF">GF068_24570</name>
</gene>
<organism evidence="2 3">
    <name type="scientific">Polyangium spumosum</name>
    <dbReference type="NCBI Taxonomy" id="889282"/>
    <lineage>
        <taxon>Bacteria</taxon>
        <taxon>Pseudomonadati</taxon>
        <taxon>Myxococcota</taxon>
        <taxon>Polyangia</taxon>
        <taxon>Polyangiales</taxon>
        <taxon>Polyangiaceae</taxon>
        <taxon>Polyangium</taxon>
    </lineage>
</organism>
<dbReference type="RefSeq" id="WP_153821899.1">
    <property type="nucleotide sequence ID" value="NZ_WJIE01000007.1"/>
</dbReference>
<dbReference type="EMBL" id="WJIE01000007">
    <property type="protein sequence ID" value="MRG95070.1"/>
    <property type="molecule type" value="Genomic_DNA"/>
</dbReference>
<name>A0A6N7PXC4_9BACT</name>
<dbReference type="SUPFAM" id="SSF52540">
    <property type="entry name" value="P-loop containing nucleoside triphosphate hydrolases"/>
    <property type="match status" value="1"/>
</dbReference>
<protein>
    <submittedName>
        <fullName evidence="2">AAA family ATPase</fullName>
    </submittedName>
</protein>
<dbReference type="GO" id="GO:0005524">
    <property type="term" value="F:ATP binding"/>
    <property type="evidence" value="ECO:0007669"/>
    <property type="project" value="InterPro"/>
</dbReference>
<dbReference type="InterPro" id="IPR027417">
    <property type="entry name" value="P-loop_NTPase"/>
</dbReference>
<sequence>MLIEFSVENFLSFNERVTLSLVAAPEVDATDGLIENTFEAPGGIRLLKSTLIYGANASGKSNFIKAVKFVRWLVLDSAKDTQAGEPIKVTPFRLDPVAAERESSFELIWMLNGSRYRYSVSVRSAGVAEEHLFRAPAGVDLEVALFRRDASGIDVGDEFPEGRDVVTKTRANALFLSVVAQFNGSESQKIIAWFREQLGIASGLEDERLLGFTMHQLREGAWTQEILRLAREADLGIVGISAPEIGPEMLPGNLREELRNLILSKEYGTLVVRRKMFDSVGRPTGEVEFKWGDESAGTQKFIALAGPLLDVLKSATTLLLDELDARLHPRLCRAIVRLFHEESNPNNAQLVAATHDTNLLDRQLLRRDQIWFTEKDARGATKLYSLAEFDLPAEARYERDYLLGKYGAVPIIGELVNPEDVK</sequence>
<reference evidence="2 3" key="1">
    <citation type="submission" date="2019-10" db="EMBL/GenBank/DDBJ databases">
        <title>A soil myxobacterium in the family Polyangiaceae.</title>
        <authorList>
            <person name="Li Y."/>
            <person name="Wang J."/>
        </authorList>
    </citation>
    <scope>NUCLEOTIDE SEQUENCE [LARGE SCALE GENOMIC DNA]</scope>
    <source>
        <strain evidence="2 3">DSM 14734</strain>
    </source>
</reference>
<accession>A0A6N7PXC4</accession>
<dbReference type="AlphaFoldDB" id="A0A6N7PXC4"/>
<dbReference type="PANTHER" id="PTHR40396">
    <property type="entry name" value="ATPASE-LIKE PROTEIN"/>
    <property type="match status" value="1"/>
</dbReference>
<evidence type="ECO:0000259" key="1">
    <source>
        <dbReference type="Pfam" id="PF13304"/>
    </source>
</evidence>
<dbReference type="Pfam" id="PF13304">
    <property type="entry name" value="AAA_21"/>
    <property type="match status" value="1"/>
</dbReference>
<evidence type="ECO:0000313" key="2">
    <source>
        <dbReference type="EMBL" id="MRG95070.1"/>
    </source>
</evidence>
<comment type="caution">
    <text evidence="2">The sequence shown here is derived from an EMBL/GenBank/DDBJ whole genome shotgun (WGS) entry which is preliminary data.</text>
</comment>
<dbReference type="PANTHER" id="PTHR40396:SF1">
    <property type="entry name" value="ATPASE AAA-TYPE CORE DOMAIN-CONTAINING PROTEIN"/>
    <property type="match status" value="1"/>
</dbReference>
<dbReference type="GO" id="GO:0016887">
    <property type="term" value="F:ATP hydrolysis activity"/>
    <property type="evidence" value="ECO:0007669"/>
    <property type="project" value="InterPro"/>
</dbReference>
<keyword evidence="3" id="KW-1185">Reference proteome</keyword>
<feature type="domain" description="ATPase AAA-type core" evidence="1">
    <location>
        <begin position="50"/>
        <end position="361"/>
    </location>
</feature>
<dbReference type="OrthoDB" id="9809324at2"/>
<evidence type="ECO:0000313" key="3">
    <source>
        <dbReference type="Proteomes" id="UP000440224"/>
    </source>
</evidence>
<proteinExistence type="predicted"/>
<dbReference type="Proteomes" id="UP000440224">
    <property type="component" value="Unassembled WGS sequence"/>
</dbReference>